<feature type="transmembrane region" description="Helical" evidence="17">
    <location>
        <begin position="48"/>
        <end position="68"/>
    </location>
</feature>
<dbReference type="STRING" id="5539.A0A3E2GUN8"/>
<dbReference type="PROSITE" id="PS00123">
    <property type="entry name" value="ALKALINE_PHOSPHATASE"/>
    <property type="match status" value="1"/>
</dbReference>
<evidence type="ECO:0000313" key="19">
    <source>
        <dbReference type="Proteomes" id="UP000258309"/>
    </source>
</evidence>
<feature type="binding site" evidence="13">
    <location>
        <position position="94"/>
    </location>
    <ligand>
        <name>Mg(2+)</name>
        <dbReference type="ChEBI" id="CHEBI:18420"/>
    </ligand>
</feature>
<feature type="region of interest" description="Disordered" evidence="16">
    <location>
        <begin position="1"/>
        <end position="36"/>
    </location>
</feature>
<comment type="cofactor">
    <cofactor evidence="13">
        <name>Zn(2+)</name>
        <dbReference type="ChEBI" id="CHEBI:29105"/>
    </cofactor>
    <text evidence="13">Binds 2 Zn(2+) ions.</text>
</comment>
<name>A0A3E2GUN8_SCYLI</name>
<evidence type="ECO:0000256" key="15">
    <source>
        <dbReference type="RuleBase" id="RU003947"/>
    </source>
</evidence>
<dbReference type="Proteomes" id="UP000258309">
    <property type="component" value="Unassembled WGS sequence"/>
</dbReference>
<proteinExistence type="inferred from homology"/>
<evidence type="ECO:0000256" key="11">
    <source>
        <dbReference type="ARBA" id="ARBA00023136"/>
    </source>
</evidence>
<evidence type="ECO:0000256" key="4">
    <source>
        <dbReference type="ARBA" id="ARBA00022553"/>
    </source>
</evidence>
<accession>A0A3E2GUN8</accession>
<dbReference type="InterPro" id="IPR001952">
    <property type="entry name" value="Alkaline_phosphatase"/>
</dbReference>
<evidence type="ECO:0000256" key="3">
    <source>
        <dbReference type="ARBA" id="ARBA00012647"/>
    </source>
</evidence>
<comment type="cofactor">
    <cofactor evidence="13">
        <name>Mg(2+)</name>
        <dbReference type="ChEBI" id="CHEBI:18420"/>
    </cofactor>
    <text evidence="13">Binds 1 Mg(2+) ion.</text>
</comment>
<dbReference type="InterPro" id="IPR017850">
    <property type="entry name" value="Alkaline_phosphatase_core_sf"/>
</dbReference>
<dbReference type="PRINTS" id="PR00113">
    <property type="entry name" value="ALKPHPHTASE"/>
</dbReference>
<feature type="active site" description="Phosphoserine intermediate" evidence="12">
    <location>
        <position position="142"/>
    </location>
</feature>
<keyword evidence="9 13" id="KW-0460">Magnesium</keyword>
<evidence type="ECO:0000256" key="8">
    <source>
        <dbReference type="ARBA" id="ARBA00022833"/>
    </source>
</evidence>
<feature type="binding site" evidence="13">
    <location>
        <position position="346"/>
    </location>
    <ligand>
        <name>Zn(2+)</name>
        <dbReference type="ChEBI" id="CHEBI:29105"/>
        <label>2</label>
    </ligand>
</feature>
<keyword evidence="5 17" id="KW-0812">Transmembrane</keyword>
<evidence type="ECO:0000256" key="16">
    <source>
        <dbReference type="SAM" id="MobiDB-lite"/>
    </source>
</evidence>
<feature type="non-terminal residue" evidence="18">
    <location>
        <position position="1"/>
    </location>
</feature>
<keyword evidence="10 17" id="KW-1133">Transmembrane helix</keyword>
<dbReference type="Pfam" id="PF00245">
    <property type="entry name" value="Alk_phosphatase"/>
    <property type="match status" value="1"/>
</dbReference>
<evidence type="ECO:0000256" key="1">
    <source>
        <dbReference type="ARBA" id="ARBA00004167"/>
    </source>
</evidence>
<reference evidence="18 19" key="1">
    <citation type="submission" date="2018-05" db="EMBL/GenBank/DDBJ databases">
        <title>Draft genome sequence of Scytalidium lignicola DSM 105466, a ubiquitous saprotrophic fungus.</title>
        <authorList>
            <person name="Buettner E."/>
            <person name="Gebauer A.M."/>
            <person name="Hofrichter M."/>
            <person name="Liers C."/>
            <person name="Kellner H."/>
        </authorList>
    </citation>
    <scope>NUCLEOTIDE SEQUENCE [LARGE SCALE GENOMIC DNA]</scope>
    <source>
        <strain evidence="18 19">DSM 105466</strain>
    </source>
</reference>
<comment type="similarity">
    <text evidence="2 14">Belongs to the alkaline phosphatase family.</text>
</comment>
<dbReference type="FunFam" id="3.40.720.10:FF:000063">
    <property type="entry name" value="Alkaline phosphatase"/>
    <property type="match status" value="1"/>
</dbReference>
<evidence type="ECO:0000256" key="2">
    <source>
        <dbReference type="ARBA" id="ARBA00005984"/>
    </source>
</evidence>
<feature type="binding site" evidence="13">
    <location>
        <position position="193"/>
    </location>
    <ligand>
        <name>Mg(2+)</name>
        <dbReference type="ChEBI" id="CHEBI:18420"/>
    </ligand>
</feature>
<dbReference type="PANTHER" id="PTHR11596:SF5">
    <property type="entry name" value="ALKALINE PHOSPHATASE"/>
    <property type="match status" value="1"/>
</dbReference>
<evidence type="ECO:0000256" key="5">
    <source>
        <dbReference type="ARBA" id="ARBA00022692"/>
    </source>
</evidence>
<evidence type="ECO:0000313" key="18">
    <source>
        <dbReference type="EMBL" id="RFU24829.1"/>
    </source>
</evidence>
<keyword evidence="8 13" id="KW-0862">Zinc</keyword>
<evidence type="ECO:0000256" key="6">
    <source>
        <dbReference type="ARBA" id="ARBA00022723"/>
    </source>
</evidence>
<dbReference type="SUPFAM" id="SSF53649">
    <property type="entry name" value="Alkaline phosphatase-like"/>
    <property type="match status" value="1"/>
</dbReference>
<dbReference type="GO" id="GO:0046872">
    <property type="term" value="F:metal ion binding"/>
    <property type="evidence" value="ECO:0007669"/>
    <property type="project" value="UniProtKB-KW"/>
</dbReference>
<dbReference type="OrthoDB" id="7392499at2759"/>
<dbReference type="CDD" id="cd16012">
    <property type="entry name" value="ALP"/>
    <property type="match status" value="1"/>
</dbReference>
<dbReference type="EC" id="3.1.3.1" evidence="3 15"/>
<evidence type="ECO:0000256" key="10">
    <source>
        <dbReference type="ARBA" id="ARBA00022989"/>
    </source>
</evidence>
<feature type="non-terminal residue" evidence="18">
    <location>
        <position position="592"/>
    </location>
</feature>
<feature type="binding site" evidence="13">
    <location>
        <position position="386"/>
    </location>
    <ligand>
        <name>Zn(2+)</name>
        <dbReference type="ChEBI" id="CHEBI:29105"/>
        <label>2</label>
    </ligand>
</feature>
<dbReference type="GO" id="GO:0000329">
    <property type="term" value="C:fungal-type vacuole membrane"/>
    <property type="evidence" value="ECO:0007669"/>
    <property type="project" value="TreeGrafter"/>
</dbReference>
<keyword evidence="7 15" id="KW-0378">Hydrolase</keyword>
<feature type="binding site" evidence="13">
    <location>
        <position position="342"/>
    </location>
    <ligand>
        <name>Zn(2+)</name>
        <dbReference type="ChEBI" id="CHEBI:29105"/>
        <label>2</label>
    </ligand>
</feature>
<dbReference type="AlphaFoldDB" id="A0A3E2GUN8"/>
<dbReference type="EMBL" id="NCSJ02000397">
    <property type="protein sequence ID" value="RFU24829.1"/>
    <property type="molecule type" value="Genomic_DNA"/>
</dbReference>
<keyword evidence="11 17" id="KW-0472">Membrane</keyword>
<feature type="binding site" evidence="13">
    <location>
        <position position="94"/>
    </location>
    <ligand>
        <name>Zn(2+)</name>
        <dbReference type="ChEBI" id="CHEBI:29105"/>
        <label>2</label>
    </ligand>
</feature>
<keyword evidence="19" id="KW-1185">Reference proteome</keyword>
<protein>
    <recommendedName>
        <fullName evidence="3 15">Alkaline phosphatase</fullName>
        <ecNumber evidence="3 15">3.1.3.1</ecNumber>
    </recommendedName>
</protein>
<dbReference type="PANTHER" id="PTHR11596">
    <property type="entry name" value="ALKALINE PHOSPHATASE"/>
    <property type="match status" value="1"/>
</dbReference>
<keyword evidence="6 13" id="KW-0479">Metal-binding</keyword>
<feature type="binding site" evidence="13">
    <location>
        <position position="495"/>
    </location>
    <ligand>
        <name>Zn(2+)</name>
        <dbReference type="ChEBI" id="CHEBI:29105"/>
        <label>2</label>
    </ligand>
</feature>
<evidence type="ECO:0000256" key="9">
    <source>
        <dbReference type="ARBA" id="ARBA00022842"/>
    </source>
</evidence>
<comment type="subcellular location">
    <subcellularLocation>
        <location evidence="1">Membrane</location>
        <topology evidence="1">Single-pass membrane protein</topology>
    </subcellularLocation>
</comment>
<evidence type="ECO:0000256" key="13">
    <source>
        <dbReference type="PIRSR" id="PIRSR601952-2"/>
    </source>
</evidence>
<dbReference type="InterPro" id="IPR018299">
    <property type="entry name" value="Alkaline_phosphatase_AS"/>
</dbReference>
<feature type="binding site" evidence="13">
    <location>
        <position position="385"/>
    </location>
    <ligand>
        <name>Zn(2+)</name>
        <dbReference type="ChEBI" id="CHEBI:29105"/>
        <label>2</label>
    </ligand>
</feature>
<evidence type="ECO:0000256" key="17">
    <source>
        <dbReference type="SAM" id="Phobius"/>
    </source>
</evidence>
<dbReference type="FunFam" id="1.10.60.40:FF:000002">
    <property type="entry name" value="Alkaline phosphatase"/>
    <property type="match status" value="1"/>
</dbReference>
<comment type="catalytic activity">
    <reaction evidence="15">
        <text>a phosphate monoester + H2O = an alcohol + phosphate</text>
        <dbReference type="Rhea" id="RHEA:15017"/>
        <dbReference type="ChEBI" id="CHEBI:15377"/>
        <dbReference type="ChEBI" id="CHEBI:30879"/>
        <dbReference type="ChEBI" id="CHEBI:43474"/>
        <dbReference type="ChEBI" id="CHEBI:67140"/>
        <dbReference type="EC" id="3.1.3.1"/>
    </reaction>
</comment>
<feature type="binding site" evidence="13">
    <location>
        <position position="337"/>
    </location>
    <ligand>
        <name>Mg(2+)</name>
        <dbReference type="ChEBI" id="CHEBI:18420"/>
    </ligand>
</feature>
<organism evidence="18 19">
    <name type="scientific">Scytalidium lignicola</name>
    <name type="common">Hyphomycete</name>
    <dbReference type="NCBI Taxonomy" id="5539"/>
    <lineage>
        <taxon>Eukaryota</taxon>
        <taxon>Fungi</taxon>
        <taxon>Dikarya</taxon>
        <taxon>Ascomycota</taxon>
        <taxon>Pezizomycotina</taxon>
        <taxon>Leotiomycetes</taxon>
        <taxon>Leotiomycetes incertae sedis</taxon>
        <taxon>Scytalidium</taxon>
    </lineage>
</organism>
<keyword evidence="4" id="KW-0597">Phosphoprotein</keyword>
<evidence type="ECO:0000256" key="7">
    <source>
        <dbReference type="ARBA" id="ARBA00022801"/>
    </source>
</evidence>
<evidence type="ECO:0000256" key="12">
    <source>
        <dbReference type="PIRSR" id="PIRSR601952-1"/>
    </source>
</evidence>
<dbReference type="OMA" id="KAAGYMT"/>
<dbReference type="GO" id="GO:0004035">
    <property type="term" value="F:alkaline phosphatase activity"/>
    <property type="evidence" value="ECO:0007669"/>
    <property type="project" value="UniProtKB-EC"/>
</dbReference>
<sequence>MPNAPLFASESRSSMQSEERAATEEDALLGNRQDGNDRRGRYASIRELGLFLWAAIATAVVIVLAVMLTRRPDSEGVNEKPRSGKRNLIFMVSDGMGPASLSLTRSFRQFQDGLEHNDILALDQHLIGTSRTRSSSSLVTDSAAGATAFSCGLKSYNGAISTLPDHSPCGTVLEAAKRAGYMTGLVVTTDITDATPACFASHVNLRTEGDSIAQQEVGEHPLGRVVDLMLGGGRCHFLPNTTTGGCRADDKDITKLAQESFGWSYVNNREGFDSLDLGKAVKLPLLGLFAERDIPFEIDRQNMNDIYPSLDEMARTALTALEAATKDSDKGFFLMIEGSRIDHAGHGNDPAAQVREVLAYDKAFSSVLDFLESSETEGVVVGTSDHETGGLSVARQLSAEYPQYLWYPEVLANASSSGEHLARMLFRHIASSTTDNEIDGVKQYIRKTLVEDGLGIMDASDDEIDRIAGQPLSSPYSFADMISRRAQIGWSTHGHSAVDVNIYGSAGAGLLRGNHENTEVGEFLRQYLDVDVESITKELNEKSASFGVTSRDGANWMGKIPSEEDIRRVSSYYETRRHEEDVIALQTVSVDI</sequence>
<dbReference type="SMART" id="SM00098">
    <property type="entry name" value="alkPPc"/>
    <property type="match status" value="1"/>
</dbReference>
<comment type="caution">
    <text evidence="18">The sequence shown here is derived from an EMBL/GenBank/DDBJ whole genome shotgun (WGS) entry which is preliminary data.</text>
</comment>
<dbReference type="Gene3D" id="1.10.60.40">
    <property type="match status" value="1"/>
</dbReference>
<feature type="binding site" evidence="13">
    <location>
        <position position="195"/>
    </location>
    <ligand>
        <name>Mg(2+)</name>
        <dbReference type="ChEBI" id="CHEBI:18420"/>
    </ligand>
</feature>
<gene>
    <name evidence="18" type="ORF">B7463_g11508</name>
</gene>
<dbReference type="Gene3D" id="3.40.720.10">
    <property type="entry name" value="Alkaline Phosphatase, subunit A"/>
    <property type="match status" value="1"/>
</dbReference>
<evidence type="ECO:0000256" key="14">
    <source>
        <dbReference type="RuleBase" id="RU003946"/>
    </source>
</evidence>